<evidence type="ECO:0000256" key="1">
    <source>
        <dbReference type="ARBA" id="ARBA00001966"/>
    </source>
</evidence>
<dbReference type="InterPro" id="IPR000283">
    <property type="entry name" value="NADH_UbQ_OxRdtase_75kDa_su_CS"/>
</dbReference>
<feature type="domain" description="4Fe-4S His(Cys)3-ligated-type" evidence="15">
    <location>
        <begin position="103"/>
        <end position="142"/>
    </location>
</feature>
<evidence type="ECO:0000256" key="7">
    <source>
        <dbReference type="ARBA" id="ARBA00022967"/>
    </source>
</evidence>
<dbReference type="SMART" id="SM00926">
    <property type="entry name" value="Molybdop_Fe4S4"/>
    <property type="match status" value="1"/>
</dbReference>
<dbReference type="STRING" id="360411.AC812_05005"/>
<dbReference type="InterPro" id="IPR036010">
    <property type="entry name" value="2Fe-2S_ferredoxin-like_sf"/>
</dbReference>
<comment type="function">
    <text evidence="12">NDH-1 shuttles electrons from NADH, via FMN and iron-sulfur (Fe-S) centers, to quinones in the respiratory chain. Couples the redox reaction to proton translocation (for every two electrons transferred, four hydrogen ions are translocated across the cytoplasmic membrane), and thus conserves the redox energy in a proton gradient.</text>
</comment>
<dbReference type="EC" id="7.1.1.-" evidence="12"/>
<dbReference type="CDD" id="cd02768">
    <property type="entry name" value="MopB_NADH-Q-OR-NuoG2"/>
    <property type="match status" value="1"/>
</dbReference>
<dbReference type="SUPFAM" id="SSF54292">
    <property type="entry name" value="2Fe-2S ferredoxin-like"/>
    <property type="match status" value="1"/>
</dbReference>
<keyword evidence="8 12" id="KW-0408">Iron</keyword>
<dbReference type="Pfam" id="PF22151">
    <property type="entry name" value="Fer4_NDSU1"/>
    <property type="match status" value="1"/>
</dbReference>
<dbReference type="PROSITE" id="PS00642">
    <property type="entry name" value="COMPLEX1_75K_2"/>
    <property type="match status" value="1"/>
</dbReference>
<keyword evidence="6 12" id="KW-0479">Metal-binding</keyword>
<keyword evidence="7 12" id="KW-1278">Translocase</keyword>
<comment type="similarity">
    <text evidence="2 12">Belongs to the complex I 75 kDa subunit family.</text>
</comment>
<keyword evidence="9 12" id="KW-0411">Iron-sulfur</keyword>
<dbReference type="InterPro" id="IPR054351">
    <property type="entry name" value="NADH_UbQ_OxRdtase_ferredoxin"/>
</dbReference>
<evidence type="ECO:0000256" key="11">
    <source>
        <dbReference type="ARBA" id="ARBA00047712"/>
    </source>
</evidence>
<dbReference type="Pfam" id="PF10588">
    <property type="entry name" value="NADH-G_4Fe-4S_3"/>
    <property type="match status" value="1"/>
</dbReference>
<feature type="domain" description="4Fe-4S Mo/W bis-MGD-type" evidence="14">
    <location>
        <begin position="242"/>
        <end position="305"/>
    </location>
</feature>
<feature type="domain" description="2Fe-2S ferredoxin-type" evidence="13">
    <location>
        <begin position="3"/>
        <end position="103"/>
    </location>
</feature>
<dbReference type="InterPro" id="IPR019574">
    <property type="entry name" value="NADH_UbQ_OxRdtase_Gsu_4Fe4S-bd"/>
</dbReference>
<protein>
    <recommendedName>
        <fullName evidence="12">NADH-quinone oxidoreductase</fullName>
        <ecNumber evidence="12">7.1.1.-</ecNumber>
    </recommendedName>
</protein>
<keyword evidence="5 12" id="KW-0874">Quinone</keyword>
<evidence type="ECO:0000259" key="15">
    <source>
        <dbReference type="PROSITE" id="PS51839"/>
    </source>
</evidence>
<evidence type="ECO:0000256" key="9">
    <source>
        <dbReference type="ARBA" id="ARBA00023014"/>
    </source>
</evidence>
<dbReference type="GO" id="GO:0003954">
    <property type="term" value="F:NADH dehydrogenase activity"/>
    <property type="evidence" value="ECO:0007669"/>
    <property type="project" value="TreeGrafter"/>
</dbReference>
<evidence type="ECO:0000256" key="6">
    <source>
        <dbReference type="ARBA" id="ARBA00022723"/>
    </source>
</evidence>
<dbReference type="CDD" id="cd00207">
    <property type="entry name" value="fer2"/>
    <property type="match status" value="1"/>
</dbReference>
<dbReference type="Pfam" id="PF22117">
    <property type="entry name" value="Fer4_Nqo3"/>
    <property type="match status" value="1"/>
</dbReference>
<dbReference type="AlphaFoldDB" id="A0A0P6X8T3"/>
<keyword evidence="4 12" id="KW-0001">2Fe-2S</keyword>
<dbReference type="Gene3D" id="3.30.70.20">
    <property type="match status" value="1"/>
</dbReference>
<dbReference type="GO" id="GO:0008137">
    <property type="term" value="F:NADH dehydrogenase (ubiquinone) activity"/>
    <property type="evidence" value="ECO:0007669"/>
    <property type="project" value="UniProtKB-UniRule"/>
</dbReference>
<dbReference type="GO" id="GO:0048038">
    <property type="term" value="F:quinone binding"/>
    <property type="evidence" value="ECO:0007669"/>
    <property type="project" value="UniProtKB-UniRule"/>
</dbReference>
<evidence type="ECO:0000313" key="17">
    <source>
        <dbReference type="Proteomes" id="UP000050514"/>
    </source>
</evidence>
<dbReference type="EMBL" id="LGHJ01000011">
    <property type="protein sequence ID" value="KPL76676.1"/>
    <property type="molecule type" value="Genomic_DNA"/>
</dbReference>
<evidence type="ECO:0000256" key="3">
    <source>
        <dbReference type="ARBA" id="ARBA00022485"/>
    </source>
</evidence>
<keyword evidence="3 12" id="KW-0004">4Fe-4S</keyword>
<dbReference type="SMART" id="SM00929">
    <property type="entry name" value="NADH-G_4Fe-4S_3"/>
    <property type="match status" value="1"/>
</dbReference>
<dbReference type="Pfam" id="PF00384">
    <property type="entry name" value="Molybdopterin"/>
    <property type="match status" value="1"/>
</dbReference>
<evidence type="ECO:0000256" key="12">
    <source>
        <dbReference type="RuleBase" id="RU003525"/>
    </source>
</evidence>
<dbReference type="PROSITE" id="PS51669">
    <property type="entry name" value="4FE4S_MOW_BIS_MGD"/>
    <property type="match status" value="1"/>
</dbReference>
<dbReference type="GO" id="GO:0042773">
    <property type="term" value="P:ATP synthesis coupled electron transport"/>
    <property type="evidence" value="ECO:0007669"/>
    <property type="project" value="InterPro"/>
</dbReference>
<keyword evidence="17" id="KW-1185">Reference proteome</keyword>
<keyword evidence="10 12" id="KW-0520">NAD</keyword>
<evidence type="ECO:0000259" key="14">
    <source>
        <dbReference type="PROSITE" id="PS51669"/>
    </source>
</evidence>
<dbReference type="Gene3D" id="3.40.228.10">
    <property type="entry name" value="Dimethylsulfoxide Reductase, domain 2"/>
    <property type="match status" value="1"/>
</dbReference>
<dbReference type="Proteomes" id="UP000050514">
    <property type="component" value="Unassembled WGS sequence"/>
</dbReference>
<dbReference type="PANTHER" id="PTHR43105:SF12">
    <property type="entry name" value="NADH-QUINONE OXIDOREDUCTASE SUBUNIT G"/>
    <property type="match status" value="1"/>
</dbReference>
<comment type="catalytic activity">
    <reaction evidence="11 12">
        <text>a quinone + NADH + 5 H(+)(in) = a quinol + NAD(+) + 4 H(+)(out)</text>
        <dbReference type="Rhea" id="RHEA:57888"/>
        <dbReference type="ChEBI" id="CHEBI:15378"/>
        <dbReference type="ChEBI" id="CHEBI:24646"/>
        <dbReference type="ChEBI" id="CHEBI:57540"/>
        <dbReference type="ChEBI" id="CHEBI:57945"/>
        <dbReference type="ChEBI" id="CHEBI:132124"/>
    </reaction>
</comment>
<accession>A0A0P6X8T3</accession>
<dbReference type="InterPro" id="IPR050123">
    <property type="entry name" value="Prok_molybdopt-oxidoreductase"/>
</dbReference>
<name>A0A0P6X8T3_9CHLR</name>
<dbReference type="PROSITE" id="PS51839">
    <property type="entry name" value="4FE4S_HC3"/>
    <property type="match status" value="1"/>
</dbReference>
<dbReference type="InterPro" id="IPR010228">
    <property type="entry name" value="NADH_UbQ_OxRdtase_Gsu"/>
</dbReference>
<proteinExistence type="inferred from homology"/>
<reference evidence="16 17" key="1">
    <citation type="submission" date="2015-07" db="EMBL/GenBank/DDBJ databases">
        <title>Draft genome of Bellilinea caldifistulae DSM 17877.</title>
        <authorList>
            <person name="Hemp J."/>
            <person name="Ward L.M."/>
            <person name="Pace L.A."/>
            <person name="Fischer W.W."/>
        </authorList>
    </citation>
    <scope>NUCLEOTIDE SEQUENCE [LARGE SCALE GENOMIC DNA]</scope>
    <source>
        <strain evidence="16 17">GOMI-1</strain>
    </source>
</reference>
<dbReference type="PROSITE" id="PS51085">
    <property type="entry name" value="2FE2S_FER_2"/>
    <property type="match status" value="1"/>
</dbReference>
<sequence length="830" mass="89944">MTKLVTLTIDDQPVSVPAGTLVVDAAKQIGNDIPVFCYHPKMEPVGMCRMCLVEIGRPMVDRGTGEVLLDENGKPRIQFGPKLETACTTPVSEGMVVRTQTKVVADARREVLEFILTSHPLDCPICDKGGECPLQNLTMGFGPGQSRFLYDDKIHLAKHVPLGELIYLDRERCIQCARCVRFQDVIADDPVIGFYNRGRRLEIVTYSEPGFDSIFSGNTTDICPVGALTTADFRFGARPWELKSSASICTHCPVGCNLTFNTRREARAGGNPVIKRVMPRQNEQVNEIWICDKGRFAYHYTESPQRLTQPLVRRGDGFEEISWEEAYQLAAQKIRASQNLLTLTGGRLSNEDLFNLRELTLARNGQAVLYSDMAGGDLTASYGLAPGSNFGSMGKETAILVVASDLHEEAPVWWLRIKAAAQRGARLIVLNPRSTRLDKFATHTLRYAYGEESQALATFLPGAAVPEAYQAAVQEFHSAENAVIVYGSEGAGLAASQGLAQTAAAILAARGKVGQVNNGLLAVWQRANDQGAWDAGFRPVEDLPAALRNVEVALIAAADPAGDDPLLAQALEETGFVIVQELFMTETARRADLVLPVQAFTEREGTLTSGERRVQRFYPALPPRPQTRPDFAVAAGIGKALGLDLEGRAASLVFLRLVKTLPAYAGLTYTQLAEVTPQYPIIGRSDLYYGGTAYDNHQGLGVQLPLLPAARPVAVGQSQTAASVTAGEGEILLVPVTRLYDRGNTVLPSALLHQRLAGKTIRLHPQTAAAFGLNAGETLRLSRDGWSAEAQVELDEEVPLKMALAVRSTGIPCSALSAVRLERLTVASAD</sequence>
<evidence type="ECO:0000256" key="10">
    <source>
        <dbReference type="ARBA" id="ARBA00023027"/>
    </source>
</evidence>
<dbReference type="InterPro" id="IPR001041">
    <property type="entry name" value="2Fe-2S_ferredoxin-type"/>
</dbReference>
<dbReference type="PANTHER" id="PTHR43105">
    <property type="entry name" value="RESPIRATORY NITRATE REDUCTASE"/>
    <property type="match status" value="1"/>
</dbReference>
<dbReference type="GO" id="GO:0051539">
    <property type="term" value="F:4 iron, 4 sulfur cluster binding"/>
    <property type="evidence" value="ECO:0007669"/>
    <property type="project" value="UniProtKB-KW"/>
</dbReference>
<dbReference type="NCBIfam" id="TIGR01973">
    <property type="entry name" value="NuoG"/>
    <property type="match status" value="1"/>
</dbReference>
<dbReference type="SUPFAM" id="SSF50692">
    <property type="entry name" value="ADC-like"/>
    <property type="match status" value="1"/>
</dbReference>
<dbReference type="PROSITE" id="PS00643">
    <property type="entry name" value="COMPLEX1_75K_3"/>
    <property type="match status" value="1"/>
</dbReference>
<dbReference type="FunFam" id="3.30.70.20:FF:000002">
    <property type="entry name" value="NADH-ubiquinone oxidoreductase 75 kDa subunit"/>
    <property type="match status" value="1"/>
</dbReference>
<evidence type="ECO:0000256" key="5">
    <source>
        <dbReference type="ARBA" id="ARBA00022719"/>
    </source>
</evidence>
<evidence type="ECO:0000256" key="4">
    <source>
        <dbReference type="ARBA" id="ARBA00022714"/>
    </source>
</evidence>
<dbReference type="PROSITE" id="PS00641">
    <property type="entry name" value="COMPLEX1_75K_1"/>
    <property type="match status" value="1"/>
</dbReference>
<dbReference type="GO" id="GO:0051537">
    <property type="term" value="F:2 iron, 2 sulfur cluster binding"/>
    <property type="evidence" value="ECO:0007669"/>
    <property type="project" value="UniProtKB-UniRule"/>
</dbReference>
<dbReference type="FunFam" id="3.10.20.740:FF:000005">
    <property type="entry name" value="NADH:ubiquinone oxidoreductase subunit"/>
    <property type="match status" value="1"/>
</dbReference>
<evidence type="ECO:0000313" key="16">
    <source>
        <dbReference type="EMBL" id="KPL76676.1"/>
    </source>
</evidence>
<dbReference type="CDD" id="cd02775">
    <property type="entry name" value="MopB_CT"/>
    <property type="match status" value="1"/>
</dbReference>
<dbReference type="InterPro" id="IPR009010">
    <property type="entry name" value="Asp_de-COase-like_dom_sf"/>
</dbReference>
<dbReference type="Gene3D" id="3.30.200.210">
    <property type="match status" value="1"/>
</dbReference>
<dbReference type="SUPFAM" id="SSF54862">
    <property type="entry name" value="4Fe-4S ferredoxins"/>
    <property type="match status" value="1"/>
</dbReference>
<evidence type="ECO:0000256" key="8">
    <source>
        <dbReference type="ARBA" id="ARBA00023004"/>
    </source>
</evidence>
<dbReference type="Gene3D" id="3.40.50.740">
    <property type="match status" value="1"/>
</dbReference>
<dbReference type="RefSeq" id="WP_061919828.1">
    <property type="nucleotide sequence ID" value="NZ_DF967971.1"/>
</dbReference>
<evidence type="ECO:0000259" key="13">
    <source>
        <dbReference type="PROSITE" id="PS51085"/>
    </source>
</evidence>
<dbReference type="Pfam" id="PF13510">
    <property type="entry name" value="Fer2_4"/>
    <property type="match status" value="1"/>
</dbReference>
<dbReference type="PATRIC" id="fig|360411.5.peg.97"/>
<comment type="cofactor">
    <cofactor evidence="12">
        <name>[2Fe-2S] cluster</name>
        <dbReference type="ChEBI" id="CHEBI:190135"/>
    </cofactor>
    <text evidence="12">Binds 1 [2Fe-2S] cluster per subunit.</text>
</comment>
<dbReference type="GO" id="GO:0016020">
    <property type="term" value="C:membrane"/>
    <property type="evidence" value="ECO:0007669"/>
    <property type="project" value="InterPro"/>
</dbReference>
<organism evidence="16 17">
    <name type="scientific">Bellilinea caldifistulae</name>
    <dbReference type="NCBI Taxonomy" id="360411"/>
    <lineage>
        <taxon>Bacteria</taxon>
        <taxon>Bacillati</taxon>
        <taxon>Chloroflexota</taxon>
        <taxon>Anaerolineae</taxon>
        <taxon>Anaerolineales</taxon>
        <taxon>Anaerolineaceae</taxon>
        <taxon>Bellilinea</taxon>
    </lineage>
</organism>
<comment type="caution">
    <text evidence="16">The sequence shown here is derived from an EMBL/GenBank/DDBJ whole genome shotgun (WGS) entry which is preliminary data.</text>
</comment>
<dbReference type="Gene3D" id="3.10.20.740">
    <property type="match status" value="1"/>
</dbReference>
<evidence type="ECO:0000256" key="2">
    <source>
        <dbReference type="ARBA" id="ARBA00005404"/>
    </source>
</evidence>
<gene>
    <name evidence="16" type="ORF">AC812_05005</name>
</gene>
<dbReference type="InterPro" id="IPR006963">
    <property type="entry name" value="Mopterin_OxRdtase_4Fe-4S_dom"/>
</dbReference>
<dbReference type="SUPFAM" id="SSF53706">
    <property type="entry name" value="Formate dehydrogenase/DMSO reductase, domains 1-3"/>
    <property type="match status" value="1"/>
</dbReference>
<dbReference type="InterPro" id="IPR006656">
    <property type="entry name" value="Mopterin_OxRdtase"/>
</dbReference>
<dbReference type="OrthoDB" id="9803192at2"/>
<comment type="cofactor">
    <cofactor evidence="1 12">
        <name>[4Fe-4S] cluster</name>
        <dbReference type="ChEBI" id="CHEBI:49883"/>
    </cofactor>
</comment>
<dbReference type="GO" id="GO:0046872">
    <property type="term" value="F:metal ion binding"/>
    <property type="evidence" value="ECO:0007669"/>
    <property type="project" value="UniProtKB-UniRule"/>
</dbReference>